<name>A0A1B8GQR1_9PEZI</name>
<dbReference type="GO" id="GO:0000976">
    <property type="term" value="F:transcription cis-regulatory region binding"/>
    <property type="evidence" value="ECO:0007669"/>
    <property type="project" value="TreeGrafter"/>
</dbReference>
<reference evidence="9" key="2">
    <citation type="journal article" date="2018" name="Nat. Commun.">
        <title>Extreme sensitivity to ultraviolet light in the fungal pathogen causing white-nose syndrome of bats.</title>
        <authorList>
            <person name="Palmer J.M."/>
            <person name="Drees K.P."/>
            <person name="Foster J.T."/>
            <person name="Lindner D.L."/>
        </authorList>
    </citation>
    <scope>NUCLEOTIDE SEQUENCE [LARGE SCALE GENOMIC DNA]</scope>
    <source>
        <strain evidence="9">UAMH 10579</strain>
    </source>
</reference>
<keyword evidence="3" id="KW-0238">DNA-binding</keyword>
<protein>
    <recommendedName>
        <fullName evidence="7">Zn(2)-C6 fungal-type domain-containing protein</fullName>
    </recommendedName>
</protein>
<feature type="region of interest" description="Disordered" evidence="6">
    <location>
        <begin position="91"/>
        <end position="125"/>
    </location>
</feature>
<keyword evidence="5" id="KW-0539">Nucleus</keyword>
<dbReference type="InterPro" id="IPR001138">
    <property type="entry name" value="Zn2Cys6_DnaBD"/>
</dbReference>
<keyword evidence="9" id="KW-1185">Reference proteome</keyword>
<feature type="compositionally biased region" description="Polar residues" evidence="6">
    <location>
        <begin position="91"/>
        <end position="102"/>
    </location>
</feature>
<dbReference type="GeneID" id="28837104"/>
<gene>
    <name evidence="8" type="ORF">VE01_03718</name>
</gene>
<dbReference type="PANTHER" id="PTHR31845">
    <property type="entry name" value="FINGER DOMAIN PROTEIN, PUTATIVE-RELATED"/>
    <property type="match status" value="1"/>
</dbReference>
<dbReference type="SUPFAM" id="SSF57701">
    <property type="entry name" value="Zn2/Cys6 DNA-binding domain"/>
    <property type="match status" value="1"/>
</dbReference>
<dbReference type="PROSITE" id="PS00463">
    <property type="entry name" value="ZN2_CY6_FUNGAL_1"/>
    <property type="match status" value="1"/>
</dbReference>
<sequence>MDNCPSKPRKTERACKPCRDLKVRCLPSSDGGNICQKCQRSGACCVFEELKQRKKRKAPDDPTTVEALEAKLSELARQLEASNAQLQSLQGSTCENLSPDNPSLSSYTAPIASSSSSTQVADSGSVDQDEHVIEQLFGCGILTTCTAGAYLLKYREMCQYSPFVVVPEGATIESLRQDHPFLLHAVLAAASRENPDLQSTLERSLRERLLRTVMIEGDKSIDLLQAILIYLTWEHFFHFPKKRLFNQLLHVAISICIDMGLDLGPCEASARKAGLQLDHHSSAGGAPDDIFFSRAARRAYIGCYYLSSASAWVWRKPNNIHYTEYMMQCAQSLSKDPEYETDALILPLLQTQLLGDEFHDLLLPTNIDYSCSSSSEQVQTHLKTFRAKLDELLPNEPSDCLPTTLASCLATLHAYEMDMLSKGMVNKESLGGLNAAPTSSQLDVIMACLDSARCYVETFLSFSLSEYPKLAVPQWWGLIGSVYILYVLSIGTPQLPLWDVCVARDKVKLEIYLDLLCYRMQSITGSTAEAPAGRDLFSLMGPIFANVKTSYERLKKLPQSASSVDGEPVHGTAFESEAKPCNKRIKPGRCPVFPFWSRTQSVASPPIEAPNDLFAAFESTDPNTDCFQDCSWLEDMTSVDANLGCNSSNWNFDGS</sequence>
<accession>A0A1B8GQR1</accession>
<dbReference type="EMBL" id="KV460218">
    <property type="protein sequence ID" value="OBT98173.1"/>
    <property type="molecule type" value="Genomic_DNA"/>
</dbReference>
<evidence type="ECO:0000256" key="6">
    <source>
        <dbReference type="SAM" id="MobiDB-lite"/>
    </source>
</evidence>
<feature type="domain" description="Zn(2)-C6 fungal-type" evidence="7">
    <location>
        <begin position="14"/>
        <end position="45"/>
    </location>
</feature>
<evidence type="ECO:0000256" key="1">
    <source>
        <dbReference type="ARBA" id="ARBA00004123"/>
    </source>
</evidence>
<keyword evidence="2" id="KW-0805">Transcription regulation</keyword>
<evidence type="ECO:0000256" key="4">
    <source>
        <dbReference type="ARBA" id="ARBA00023163"/>
    </source>
</evidence>
<evidence type="ECO:0000259" key="7">
    <source>
        <dbReference type="PROSITE" id="PS00463"/>
    </source>
</evidence>
<dbReference type="Proteomes" id="UP000091956">
    <property type="component" value="Unassembled WGS sequence"/>
</dbReference>
<reference evidence="8 9" key="1">
    <citation type="submission" date="2016-03" db="EMBL/GenBank/DDBJ databases">
        <title>Comparative genomics of Pseudogymnoascus destructans, the fungus causing white-nose syndrome of bats.</title>
        <authorList>
            <person name="Palmer J.M."/>
            <person name="Drees K.P."/>
            <person name="Foster J.T."/>
            <person name="Lindner D.L."/>
        </authorList>
    </citation>
    <scope>NUCLEOTIDE SEQUENCE [LARGE SCALE GENOMIC DNA]</scope>
    <source>
        <strain evidence="8 9">UAMH 10579</strain>
    </source>
</reference>
<dbReference type="PANTHER" id="PTHR31845:SF10">
    <property type="entry name" value="ZN(II)2CYS6 TRANSCRIPTION FACTOR (EUROFUNG)"/>
    <property type="match status" value="1"/>
</dbReference>
<organism evidence="8 9">
    <name type="scientific">Pseudogymnoascus verrucosus</name>
    <dbReference type="NCBI Taxonomy" id="342668"/>
    <lineage>
        <taxon>Eukaryota</taxon>
        <taxon>Fungi</taxon>
        <taxon>Dikarya</taxon>
        <taxon>Ascomycota</taxon>
        <taxon>Pezizomycotina</taxon>
        <taxon>Leotiomycetes</taxon>
        <taxon>Thelebolales</taxon>
        <taxon>Thelebolaceae</taxon>
        <taxon>Pseudogymnoascus</taxon>
    </lineage>
</organism>
<evidence type="ECO:0000256" key="2">
    <source>
        <dbReference type="ARBA" id="ARBA00023015"/>
    </source>
</evidence>
<proteinExistence type="predicted"/>
<evidence type="ECO:0000256" key="5">
    <source>
        <dbReference type="ARBA" id="ARBA00023242"/>
    </source>
</evidence>
<dbReference type="CDD" id="cd00067">
    <property type="entry name" value="GAL4"/>
    <property type="match status" value="1"/>
</dbReference>
<dbReference type="OrthoDB" id="5226580at2759"/>
<evidence type="ECO:0000313" key="8">
    <source>
        <dbReference type="EMBL" id="OBT98173.1"/>
    </source>
</evidence>
<comment type="subcellular location">
    <subcellularLocation>
        <location evidence="1">Nucleus</location>
    </subcellularLocation>
</comment>
<dbReference type="InterPro" id="IPR051089">
    <property type="entry name" value="prtT"/>
</dbReference>
<evidence type="ECO:0000313" key="9">
    <source>
        <dbReference type="Proteomes" id="UP000091956"/>
    </source>
</evidence>
<feature type="compositionally biased region" description="Low complexity" evidence="6">
    <location>
        <begin position="103"/>
        <end position="125"/>
    </location>
</feature>
<dbReference type="STRING" id="342668.A0A1B8GQR1"/>
<dbReference type="GO" id="GO:0008270">
    <property type="term" value="F:zinc ion binding"/>
    <property type="evidence" value="ECO:0007669"/>
    <property type="project" value="InterPro"/>
</dbReference>
<dbReference type="CDD" id="cd12148">
    <property type="entry name" value="fungal_TF_MHR"/>
    <property type="match status" value="1"/>
</dbReference>
<dbReference type="InterPro" id="IPR036864">
    <property type="entry name" value="Zn2-C6_fun-type_DNA-bd_sf"/>
</dbReference>
<dbReference type="RefSeq" id="XP_018131906.1">
    <property type="nucleotide sequence ID" value="XM_018273202.2"/>
</dbReference>
<keyword evidence="4" id="KW-0804">Transcription</keyword>
<dbReference type="Gene3D" id="4.10.240.10">
    <property type="entry name" value="Zn(2)-C6 fungal-type DNA-binding domain"/>
    <property type="match status" value="1"/>
</dbReference>
<dbReference type="GO" id="GO:0000981">
    <property type="term" value="F:DNA-binding transcription factor activity, RNA polymerase II-specific"/>
    <property type="evidence" value="ECO:0007669"/>
    <property type="project" value="InterPro"/>
</dbReference>
<evidence type="ECO:0000256" key="3">
    <source>
        <dbReference type="ARBA" id="ARBA00023125"/>
    </source>
</evidence>
<dbReference type="GO" id="GO:0005634">
    <property type="term" value="C:nucleus"/>
    <property type="evidence" value="ECO:0007669"/>
    <property type="project" value="UniProtKB-SubCell"/>
</dbReference>
<dbReference type="AlphaFoldDB" id="A0A1B8GQR1"/>
<dbReference type="SMART" id="SM00066">
    <property type="entry name" value="GAL4"/>
    <property type="match status" value="1"/>
</dbReference>